<organism evidence="3 4">
    <name type="scientific">Saguinus oedipus</name>
    <name type="common">Cotton-top tamarin</name>
    <name type="synonym">Oedipomidas oedipus</name>
    <dbReference type="NCBI Taxonomy" id="9490"/>
    <lineage>
        <taxon>Eukaryota</taxon>
        <taxon>Metazoa</taxon>
        <taxon>Chordata</taxon>
        <taxon>Craniata</taxon>
        <taxon>Vertebrata</taxon>
        <taxon>Euteleostomi</taxon>
        <taxon>Mammalia</taxon>
        <taxon>Eutheria</taxon>
        <taxon>Euarchontoglires</taxon>
        <taxon>Primates</taxon>
        <taxon>Haplorrhini</taxon>
        <taxon>Platyrrhini</taxon>
        <taxon>Cebidae</taxon>
        <taxon>Callitrichinae</taxon>
        <taxon>Saguinus</taxon>
    </lineage>
</organism>
<dbReference type="PANTHER" id="PTHR11552:SF147">
    <property type="entry name" value="CHOLINE DEHYDROGENASE, MITOCHONDRIAL"/>
    <property type="match status" value="1"/>
</dbReference>
<keyword evidence="4" id="KW-1185">Reference proteome</keyword>
<evidence type="ECO:0000313" key="3">
    <source>
        <dbReference type="EMBL" id="KAK2091298.1"/>
    </source>
</evidence>
<dbReference type="SUPFAM" id="SSF51905">
    <property type="entry name" value="FAD/NAD(P)-binding domain"/>
    <property type="match status" value="1"/>
</dbReference>
<gene>
    <name evidence="3" type="ORF">P7K49_030582</name>
</gene>
<sequence>MTKGGVFTCFFSTETDVEDFRLCVKLTREIFAQEALAPFRGKELQPGSHVQSDKEIDAFVRAKADSAYHPSCTCKMGQPSDPTAVVDPQTRVLGVENLRVVDASIMPSLVSGNLNAPTIMIAEKAADIIKGQPALWDKDVPVYKPRTLATQR</sequence>
<reference evidence="3 4" key="1">
    <citation type="submission" date="2023-05" db="EMBL/GenBank/DDBJ databases">
        <title>B98-5 Cell Line De Novo Hybrid Assembly: An Optical Mapping Approach.</title>
        <authorList>
            <person name="Kananen K."/>
            <person name="Auerbach J.A."/>
            <person name="Kautto E."/>
            <person name="Blachly J.S."/>
        </authorList>
    </citation>
    <scope>NUCLEOTIDE SEQUENCE [LARGE SCALE GENOMIC DNA]</scope>
    <source>
        <strain evidence="3">B95-8</strain>
        <tissue evidence="3">Cell line</tissue>
    </source>
</reference>
<proteinExistence type="inferred from homology"/>
<comment type="similarity">
    <text evidence="1">Belongs to the GMC oxidoreductase family.</text>
</comment>
<protein>
    <recommendedName>
        <fullName evidence="2">Glucose-methanol-choline oxidoreductase C-terminal domain-containing protein</fullName>
    </recommendedName>
</protein>
<evidence type="ECO:0000313" key="4">
    <source>
        <dbReference type="Proteomes" id="UP001266305"/>
    </source>
</evidence>
<evidence type="ECO:0000259" key="2">
    <source>
        <dbReference type="Pfam" id="PF05199"/>
    </source>
</evidence>
<dbReference type="Gene3D" id="3.50.50.60">
    <property type="entry name" value="FAD/NAD(P)-binding domain"/>
    <property type="match status" value="1"/>
</dbReference>
<dbReference type="PANTHER" id="PTHR11552">
    <property type="entry name" value="GLUCOSE-METHANOL-CHOLINE GMC OXIDOREDUCTASE"/>
    <property type="match status" value="1"/>
</dbReference>
<dbReference type="InterPro" id="IPR036188">
    <property type="entry name" value="FAD/NAD-bd_sf"/>
</dbReference>
<evidence type="ECO:0000256" key="1">
    <source>
        <dbReference type="ARBA" id="ARBA00010790"/>
    </source>
</evidence>
<name>A0ABQ9U3R9_SAGOE</name>
<comment type="caution">
    <text evidence="3">The sequence shown here is derived from an EMBL/GenBank/DDBJ whole genome shotgun (WGS) entry which is preliminary data.</text>
</comment>
<feature type="domain" description="Glucose-methanol-choline oxidoreductase C-terminal" evidence="2">
    <location>
        <begin position="10"/>
        <end position="122"/>
    </location>
</feature>
<dbReference type="SUPFAM" id="SSF54373">
    <property type="entry name" value="FAD-linked reductases, C-terminal domain"/>
    <property type="match status" value="1"/>
</dbReference>
<dbReference type="Pfam" id="PF05199">
    <property type="entry name" value="GMC_oxred_C"/>
    <property type="match status" value="1"/>
</dbReference>
<dbReference type="InterPro" id="IPR012132">
    <property type="entry name" value="GMC_OxRdtase"/>
</dbReference>
<accession>A0ABQ9U3R9</accession>
<dbReference type="InterPro" id="IPR007867">
    <property type="entry name" value="GMC_OxRtase_C"/>
</dbReference>
<dbReference type="Proteomes" id="UP001266305">
    <property type="component" value="Unassembled WGS sequence"/>
</dbReference>
<dbReference type="EMBL" id="JASSZA010000016">
    <property type="protein sequence ID" value="KAK2091298.1"/>
    <property type="molecule type" value="Genomic_DNA"/>
</dbReference>